<reference evidence="2 3" key="1">
    <citation type="journal article" date="2008" name="Nature">
        <title>The genome of Laccaria bicolor provides insights into mycorrhizal symbiosis.</title>
        <authorList>
            <person name="Martin F."/>
            <person name="Aerts A."/>
            <person name="Ahren D."/>
            <person name="Brun A."/>
            <person name="Danchin E.G.J."/>
            <person name="Duchaussoy F."/>
            <person name="Gibon J."/>
            <person name="Kohler A."/>
            <person name="Lindquist E."/>
            <person name="Pereda V."/>
            <person name="Salamov A."/>
            <person name="Shapiro H.J."/>
            <person name="Wuyts J."/>
            <person name="Blaudez D."/>
            <person name="Buee M."/>
            <person name="Brokstein P."/>
            <person name="Canbaeck B."/>
            <person name="Cohen D."/>
            <person name="Courty P.E."/>
            <person name="Coutinho P.M."/>
            <person name="Delaruelle C."/>
            <person name="Detter J.C."/>
            <person name="Deveau A."/>
            <person name="DiFazio S."/>
            <person name="Duplessis S."/>
            <person name="Fraissinet-Tachet L."/>
            <person name="Lucic E."/>
            <person name="Frey-Klett P."/>
            <person name="Fourrey C."/>
            <person name="Feussner I."/>
            <person name="Gay G."/>
            <person name="Grimwood J."/>
            <person name="Hoegger P.J."/>
            <person name="Jain P."/>
            <person name="Kilaru S."/>
            <person name="Labbe J."/>
            <person name="Lin Y.C."/>
            <person name="Legue V."/>
            <person name="Le Tacon F."/>
            <person name="Marmeisse R."/>
            <person name="Melayah D."/>
            <person name="Montanini B."/>
            <person name="Muratet M."/>
            <person name="Nehls U."/>
            <person name="Niculita-Hirzel H."/>
            <person name="Oudot-Le Secq M.P."/>
            <person name="Peter M."/>
            <person name="Quesneville H."/>
            <person name="Rajashekar B."/>
            <person name="Reich M."/>
            <person name="Rouhier N."/>
            <person name="Schmutz J."/>
            <person name="Yin T."/>
            <person name="Chalot M."/>
            <person name="Henrissat B."/>
            <person name="Kuees U."/>
            <person name="Lucas S."/>
            <person name="Van de Peer Y."/>
            <person name="Podila G.K."/>
            <person name="Polle A."/>
            <person name="Pukkila P.J."/>
            <person name="Richardson P.M."/>
            <person name="Rouze P."/>
            <person name="Sanders I.R."/>
            <person name="Stajich J.E."/>
            <person name="Tunlid A."/>
            <person name="Tuskan G."/>
            <person name="Grigoriev I.V."/>
        </authorList>
    </citation>
    <scope>NUCLEOTIDE SEQUENCE [LARGE SCALE GENOMIC DNA]</scope>
    <source>
        <strain evidence="3">S238N-H82 / ATCC MYA-4686</strain>
    </source>
</reference>
<dbReference type="Proteomes" id="UP000001194">
    <property type="component" value="Unassembled WGS sequence"/>
</dbReference>
<keyword evidence="1" id="KW-0812">Transmembrane</keyword>
<protein>
    <submittedName>
        <fullName evidence="2">Predicted protein</fullName>
    </submittedName>
</protein>
<dbReference type="RefSeq" id="XP_001888975.1">
    <property type="nucleotide sequence ID" value="XM_001888940.1"/>
</dbReference>
<proteinExistence type="predicted"/>
<feature type="transmembrane region" description="Helical" evidence="1">
    <location>
        <begin position="209"/>
        <end position="227"/>
    </location>
</feature>
<dbReference type="InParanoid" id="B0DYD3"/>
<keyword evidence="1" id="KW-0472">Membrane</keyword>
<keyword evidence="1" id="KW-1133">Transmembrane helix</keyword>
<dbReference type="AlphaFoldDB" id="B0DYD3"/>
<accession>B0DYD3</accession>
<dbReference type="HOGENOM" id="CLU_1210013_0_0_1"/>
<sequence>MANSVEIPQDIIDNVIVALGDDKRSLKQCALVSSSFLRPSRKQLFYSISFGSNVEACAKLHQALVQNPVNRSFVRRMSVNNQHYWVSHFDDSILSIVQLPFCHLEELSLANVMWGRFSGELSDALFTLIHSPTLKFLYLIQVQSVPLTLFHGIVHLRKLYLQDVWFDYYAAEQPRSLTPKGVATTSSHAVVDHCEWSFWDPTAMMSPSIMFRFILIYAAILFGAIWTPL</sequence>
<gene>
    <name evidence="2" type="ORF">LACBIDRAFT_334185</name>
</gene>
<dbReference type="KEGG" id="lbc:LACBIDRAFT_334185"/>
<organism evidence="3">
    <name type="scientific">Laccaria bicolor (strain S238N-H82 / ATCC MYA-4686)</name>
    <name type="common">Bicoloured deceiver</name>
    <name type="synonym">Laccaria laccata var. bicolor</name>
    <dbReference type="NCBI Taxonomy" id="486041"/>
    <lineage>
        <taxon>Eukaryota</taxon>
        <taxon>Fungi</taxon>
        <taxon>Dikarya</taxon>
        <taxon>Basidiomycota</taxon>
        <taxon>Agaricomycotina</taxon>
        <taxon>Agaricomycetes</taxon>
        <taxon>Agaricomycetidae</taxon>
        <taxon>Agaricales</taxon>
        <taxon>Agaricineae</taxon>
        <taxon>Hydnangiaceae</taxon>
        <taxon>Laccaria</taxon>
    </lineage>
</organism>
<name>B0DYD3_LACBS</name>
<dbReference type="OrthoDB" id="2788229at2759"/>
<evidence type="ECO:0000313" key="3">
    <source>
        <dbReference type="Proteomes" id="UP000001194"/>
    </source>
</evidence>
<dbReference type="EMBL" id="DS547150">
    <property type="protein sequence ID" value="EDR00416.1"/>
    <property type="molecule type" value="Genomic_DNA"/>
</dbReference>
<evidence type="ECO:0000313" key="2">
    <source>
        <dbReference type="EMBL" id="EDR00416.1"/>
    </source>
</evidence>
<evidence type="ECO:0000256" key="1">
    <source>
        <dbReference type="SAM" id="Phobius"/>
    </source>
</evidence>
<keyword evidence="3" id="KW-1185">Reference proteome</keyword>
<dbReference type="GeneID" id="6084594"/>